<reference evidence="1" key="1">
    <citation type="submission" date="2019-12" db="EMBL/GenBank/DDBJ databases">
        <title>Genome sequencing and annotation of Brassica cretica.</title>
        <authorList>
            <person name="Studholme D.J."/>
            <person name="Sarris P."/>
        </authorList>
    </citation>
    <scope>NUCLEOTIDE SEQUENCE</scope>
    <source>
        <strain evidence="1">PFS-109/04</strain>
        <tissue evidence="1">Leaf</tissue>
    </source>
</reference>
<organism evidence="1 2">
    <name type="scientific">Brassica cretica</name>
    <name type="common">Mustard</name>
    <dbReference type="NCBI Taxonomy" id="69181"/>
    <lineage>
        <taxon>Eukaryota</taxon>
        <taxon>Viridiplantae</taxon>
        <taxon>Streptophyta</taxon>
        <taxon>Embryophyta</taxon>
        <taxon>Tracheophyta</taxon>
        <taxon>Spermatophyta</taxon>
        <taxon>Magnoliopsida</taxon>
        <taxon>eudicotyledons</taxon>
        <taxon>Gunneridae</taxon>
        <taxon>Pentapetalae</taxon>
        <taxon>rosids</taxon>
        <taxon>malvids</taxon>
        <taxon>Brassicales</taxon>
        <taxon>Brassicaceae</taxon>
        <taxon>Brassiceae</taxon>
        <taxon>Brassica</taxon>
    </lineage>
</organism>
<comment type="caution">
    <text evidence="1">The sequence shown here is derived from an EMBL/GenBank/DDBJ whole genome shotgun (WGS) entry which is preliminary data.</text>
</comment>
<dbReference type="Proteomes" id="UP000712600">
    <property type="component" value="Unassembled WGS sequence"/>
</dbReference>
<dbReference type="AlphaFoldDB" id="A0A8S9SF79"/>
<protein>
    <submittedName>
        <fullName evidence="1">Uncharacterized protein</fullName>
    </submittedName>
</protein>
<accession>A0A8S9SF79</accession>
<dbReference type="EMBL" id="QGKX02000004">
    <property type="protein sequence ID" value="KAF3600121.1"/>
    <property type="molecule type" value="Genomic_DNA"/>
</dbReference>
<sequence length="206" mass="23473">MHIYASSGLWKSSKRSGWKFLVDEVKGGRLLTLDTSKTFDNLRVMVCEDFGIDVNMVNIELIKGGRLLTLDTSKTFDNLRVMVCEDFGIDVNMVNIELSYLSSDLVIGIDSAPVFITNDRQLKIFLTYVKNKASTRLCVCIRFRAETSNIKVDLNLNEEATESPNSQEEPMSFEVSEEDVVVDESDDDCNREKDMINGKQQWKYVQ</sequence>
<evidence type="ECO:0000313" key="2">
    <source>
        <dbReference type="Proteomes" id="UP000712600"/>
    </source>
</evidence>
<name>A0A8S9SF79_BRACR</name>
<proteinExistence type="predicted"/>
<gene>
    <name evidence="1" type="ORF">F2Q69_00037290</name>
</gene>
<evidence type="ECO:0000313" key="1">
    <source>
        <dbReference type="EMBL" id="KAF3600121.1"/>
    </source>
</evidence>